<accession>A0A1E3WAE5</accession>
<evidence type="ECO:0000256" key="5">
    <source>
        <dbReference type="ARBA" id="ARBA00022777"/>
    </source>
</evidence>
<evidence type="ECO:0000256" key="2">
    <source>
        <dbReference type="ARBA" id="ARBA00012438"/>
    </source>
</evidence>
<comment type="caution">
    <text evidence="8">The sequence shown here is derived from an EMBL/GenBank/DDBJ whole genome shotgun (WGS) entry which is preliminary data.</text>
</comment>
<evidence type="ECO:0000256" key="3">
    <source>
        <dbReference type="ARBA" id="ARBA00022553"/>
    </source>
</evidence>
<evidence type="ECO:0000256" key="1">
    <source>
        <dbReference type="ARBA" id="ARBA00000085"/>
    </source>
</evidence>
<keyword evidence="4" id="KW-0808">Transferase</keyword>
<dbReference type="InterPro" id="IPR000700">
    <property type="entry name" value="PAS-assoc_C"/>
</dbReference>
<reference evidence="8 9" key="1">
    <citation type="journal article" date="2016" name="Environ. Microbiol.">
        <title>New Methyloceanibacter diversity from North Sea sediments includes methanotroph containing solely the soluble methane monooxygenase.</title>
        <authorList>
            <person name="Vekeman B."/>
            <person name="Kerckhof F.M."/>
            <person name="Cremers G."/>
            <person name="de Vos P."/>
            <person name="Vandamme P."/>
            <person name="Boon N."/>
            <person name="Op den Camp H.J."/>
            <person name="Heylen K."/>
        </authorList>
    </citation>
    <scope>NUCLEOTIDE SEQUENCE [LARGE SCALE GENOMIC DNA]</scope>
    <source>
        <strain evidence="8 9">R-67177</strain>
    </source>
</reference>
<dbReference type="EC" id="2.7.13.3" evidence="2"/>
<dbReference type="AlphaFoldDB" id="A0A1E3WAE5"/>
<gene>
    <name evidence="8" type="ORF">AUC71_02515</name>
</gene>
<dbReference type="NCBIfam" id="TIGR00229">
    <property type="entry name" value="sensory_box"/>
    <property type="match status" value="4"/>
</dbReference>
<name>A0A1E3WAE5_9HYPH</name>
<feature type="domain" description="PAC" evidence="7">
    <location>
        <begin position="364"/>
        <end position="416"/>
    </location>
</feature>
<dbReference type="PROSITE" id="PS50112">
    <property type="entry name" value="PAS"/>
    <property type="match status" value="3"/>
</dbReference>
<evidence type="ECO:0000256" key="4">
    <source>
        <dbReference type="ARBA" id="ARBA00022679"/>
    </source>
</evidence>
<evidence type="ECO:0000313" key="9">
    <source>
        <dbReference type="Proteomes" id="UP000095042"/>
    </source>
</evidence>
<feature type="domain" description="PAC" evidence="7">
    <location>
        <begin position="106"/>
        <end position="158"/>
    </location>
</feature>
<feature type="domain" description="PAS" evidence="6">
    <location>
        <begin position="30"/>
        <end position="104"/>
    </location>
</feature>
<dbReference type="PANTHER" id="PTHR43304:SF1">
    <property type="entry name" value="PAC DOMAIN-CONTAINING PROTEIN"/>
    <property type="match status" value="1"/>
</dbReference>
<dbReference type="Gene3D" id="3.60.40.10">
    <property type="entry name" value="PPM-type phosphatase domain"/>
    <property type="match status" value="1"/>
</dbReference>
<sequence length="801" mass="90633">MADLLRPGTDLGAVAGIIQQAMDDASKTSAEERAARLLSASPAVIYSFKARDDFAPTFVSDNLERLFGCAPSEYLGNPDFWREHVHPDDLARVEAEIANLFDIGHQALEYRFRRKDGSYCWVNDEQHVVRDAEGAPLEIVGSWSDISARKAAEEGEDAARARLAMLLETAPSVIYSFKARDDYAPTFISENIKRLLGYCPEKYLEHADFWRSHVHPEDLATVEAQQGNLFEKGRHVTEYRFRKRNGTYIWVSDDQYLLRDEKGNPAEIVGSWSNISARKEAEQAESQARARFDLMLHSAPAVVYSFGATGDFTPSFVSENIKRVLGYTPDDYLTKPDFWRSHVHPEDLEEVEAGQAQLFDTGHRVSEYRFRKADGIYCWVSDEQTLVKDQQGHPLEVIGTWSEVTARKTAEQAVLQQSEQRLTDAIETISEGFSLYDAEDRLVLGNQKYAELFDVGEGPPPLGSTYEEILRKAVRYGVIGDARGREEGWIRQRLEEHRNPGEPVLQRRADGRWIQISERRTETGGTVAVYSDLTEVKESEQRAAAANQLILQSLRYASRIQSAVLPARQELEAVAADHFLIWEPRDIVGGDFFWFQPIRDGYAVMVGDCTGHGVPGAFMTLIAWGLLDRMLRSAPSDKPSEVLTGLHQGVRSLLGQDAQQGETDDGLEAGICFINPKKQSMTFAGARFSLWRANQEGVIEIKGDRKGLGYRRFAHKTRFSDYTFPYDDQDSFYLTTDGLIDQIGGPRGRSFGKRRFQDLLHKLRDAPMREQELSLREAFEQYQGDERRRDDLTVLGFIPHS</sequence>
<dbReference type="GO" id="GO:0004673">
    <property type="term" value="F:protein histidine kinase activity"/>
    <property type="evidence" value="ECO:0007669"/>
    <property type="project" value="UniProtKB-EC"/>
</dbReference>
<dbReference type="InterPro" id="IPR001932">
    <property type="entry name" value="PPM-type_phosphatase-like_dom"/>
</dbReference>
<dbReference type="PROSITE" id="PS50113">
    <property type="entry name" value="PAC"/>
    <property type="match status" value="3"/>
</dbReference>
<evidence type="ECO:0000259" key="6">
    <source>
        <dbReference type="PROSITE" id="PS50112"/>
    </source>
</evidence>
<dbReference type="SUPFAM" id="SSF55785">
    <property type="entry name" value="PYP-like sensor domain (PAS domain)"/>
    <property type="match status" value="4"/>
</dbReference>
<dbReference type="SMART" id="SM00086">
    <property type="entry name" value="PAC"/>
    <property type="match status" value="3"/>
</dbReference>
<protein>
    <recommendedName>
        <fullName evidence="2">histidine kinase</fullName>
        <ecNumber evidence="2">2.7.13.3</ecNumber>
    </recommendedName>
</protein>
<dbReference type="InterPro" id="IPR036457">
    <property type="entry name" value="PPM-type-like_dom_sf"/>
</dbReference>
<comment type="catalytic activity">
    <reaction evidence="1">
        <text>ATP + protein L-histidine = ADP + protein N-phospho-L-histidine.</text>
        <dbReference type="EC" id="2.7.13.3"/>
    </reaction>
</comment>
<dbReference type="EMBL" id="LPWD01000417">
    <property type="protein sequence ID" value="ODS02067.1"/>
    <property type="molecule type" value="Genomic_DNA"/>
</dbReference>
<keyword evidence="3" id="KW-0597">Phosphoprotein</keyword>
<dbReference type="SMART" id="SM00331">
    <property type="entry name" value="PP2C_SIG"/>
    <property type="match status" value="1"/>
</dbReference>
<evidence type="ECO:0000313" key="8">
    <source>
        <dbReference type="EMBL" id="ODS02067.1"/>
    </source>
</evidence>
<dbReference type="InterPro" id="IPR035965">
    <property type="entry name" value="PAS-like_dom_sf"/>
</dbReference>
<dbReference type="Pfam" id="PF07228">
    <property type="entry name" value="SpoIIE"/>
    <property type="match status" value="1"/>
</dbReference>
<dbReference type="SMART" id="SM00091">
    <property type="entry name" value="PAS"/>
    <property type="match status" value="4"/>
</dbReference>
<dbReference type="PANTHER" id="PTHR43304">
    <property type="entry name" value="PHYTOCHROME-LIKE PROTEIN CPH1"/>
    <property type="match status" value="1"/>
</dbReference>
<feature type="domain" description="PAC" evidence="7">
    <location>
        <begin position="235"/>
        <end position="287"/>
    </location>
</feature>
<dbReference type="CDD" id="cd00130">
    <property type="entry name" value="PAS"/>
    <property type="match status" value="3"/>
</dbReference>
<organism evidence="8 9">
    <name type="scientific">Methyloceanibacter marginalis</name>
    <dbReference type="NCBI Taxonomy" id="1774971"/>
    <lineage>
        <taxon>Bacteria</taxon>
        <taxon>Pseudomonadati</taxon>
        <taxon>Pseudomonadota</taxon>
        <taxon>Alphaproteobacteria</taxon>
        <taxon>Hyphomicrobiales</taxon>
        <taxon>Hyphomicrobiaceae</taxon>
        <taxon>Methyloceanibacter</taxon>
    </lineage>
</organism>
<dbReference type="InterPro" id="IPR013655">
    <property type="entry name" value="PAS_fold_3"/>
</dbReference>
<dbReference type="InterPro" id="IPR001610">
    <property type="entry name" value="PAC"/>
</dbReference>
<evidence type="ECO:0000259" key="7">
    <source>
        <dbReference type="PROSITE" id="PS50113"/>
    </source>
</evidence>
<feature type="domain" description="PAS" evidence="6">
    <location>
        <begin position="288"/>
        <end position="362"/>
    </location>
</feature>
<dbReference type="RefSeq" id="WP_069624749.1">
    <property type="nucleotide sequence ID" value="NZ_LPWD01000417.1"/>
</dbReference>
<keyword evidence="9" id="KW-1185">Reference proteome</keyword>
<dbReference type="Pfam" id="PF12860">
    <property type="entry name" value="PAS_7"/>
    <property type="match status" value="1"/>
</dbReference>
<dbReference type="Pfam" id="PF08447">
    <property type="entry name" value="PAS_3"/>
    <property type="match status" value="3"/>
</dbReference>
<dbReference type="InterPro" id="IPR000014">
    <property type="entry name" value="PAS"/>
</dbReference>
<dbReference type="Gene3D" id="3.30.450.20">
    <property type="entry name" value="PAS domain"/>
    <property type="match status" value="4"/>
</dbReference>
<dbReference type="InterPro" id="IPR052162">
    <property type="entry name" value="Sensor_kinase/Photoreceptor"/>
</dbReference>
<dbReference type="Proteomes" id="UP000095042">
    <property type="component" value="Unassembled WGS sequence"/>
</dbReference>
<proteinExistence type="predicted"/>
<feature type="domain" description="PAS" evidence="6">
    <location>
        <begin position="159"/>
        <end position="233"/>
    </location>
</feature>
<keyword evidence="5" id="KW-0418">Kinase</keyword>
<dbReference type="OrthoDB" id="5496380at2"/>